<dbReference type="SFLD" id="SFLDG01129">
    <property type="entry name" value="C1.5:_HAD__Beta-PGM__Phosphata"/>
    <property type="match status" value="1"/>
</dbReference>
<keyword evidence="2" id="KW-1185">Reference proteome</keyword>
<dbReference type="SFLD" id="SFLDS00003">
    <property type="entry name" value="Haloacid_Dehalogenase"/>
    <property type="match status" value="1"/>
</dbReference>
<dbReference type="NCBIfam" id="TIGR01509">
    <property type="entry name" value="HAD-SF-IA-v3"/>
    <property type="match status" value="1"/>
</dbReference>
<evidence type="ECO:0000313" key="2">
    <source>
        <dbReference type="Proteomes" id="UP000199664"/>
    </source>
</evidence>
<dbReference type="SUPFAM" id="SSF56784">
    <property type="entry name" value="HAD-like"/>
    <property type="match status" value="1"/>
</dbReference>
<accession>A0A1H7U6S3</accession>
<evidence type="ECO:0000313" key="1">
    <source>
        <dbReference type="EMBL" id="SEL92681.1"/>
    </source>
</evidence>
<dbReference type="Gene3D" id="1.10.150.450">
    <property type="match status" value="1"/>
</dbReference>
<gene>
    <name evidence="1" type="ORF">SAMN04515666_106145</name>
</gene>
<dbReference type="PANTHER" id="PTHR12725:SF117">
    <property type="entry name" value="HALOACID DEHALOGENASE-LIKE HYDROLASE"/>
    <property type="match status" value="1"/>
</dbReference>
<dbReference type="InterPro" id="IPR006439">
    <property type="entry name" value="HAD-SF_hydro_IA"/>
</dbReference>
<dbReference type="STRING" id="1036779.SAMN04515666_106145"/>
<dbReference type="Pfam" id="PF00702">
    <property type="entry name" value="Hydrolase"/>
    <property type="match status" value="1"/>
</dbReference>
<dbReference type="InterPro" id="IPR036412">
    <property type="entry name" value="HAD-like_sf"/>
</dbReference>
<sequence length="253" mass="28084">MNQNASITAAVPLLPEQAAFGHVDHWIFDLDNTLYSHEAQVWPQVNERISLYLLQLFGLDGLSSYELRRYYYERYGTTLNGLMSEHGVDPDDFLAFAHDIDLTMLDPNPDLGAAIAALPGRKLILTNGSRGHAENVAGKLGILHHFEDIFDIVEAGFLPKPERATYENFLAKHAIDPARAAMFEDIDKNLIVPNDLGMKTVLIVPRTPDPFRDAAEQAVVEAAHVHFVTNDLTGFLKPLMRASETIPLATPQA</sequence>
<dbReference type="PANTHER" id="PTHR12725">
    <property type="entry name" value="HALOACID DEHALOGENASE-LIKE HYDROLASE"/>
    <property type="match status" value="1"/>
</dbReference>
<dbReference type="SFLD" id="SFLDG01132">
    <property type="entry name" value="C1.5.3:_5'-Nucleotidase_Like"/>
    <property type="match status" value="1"/>
</dbReference>
<proteinExistence type="predicted"/>
<dbReference type="InterPro" id="IPR023214">
    <property type="entry name" value="HAD_sf"/>
</dbReference>
<reference evidence="2" key="1">
    <citation type="submission" date="2016-10" db="EMBL/GenBank/DDBJ databases">
        <authorList>
            <person name="Varghese N."/>
            <person name="Submissions S."/>
        </authorList>
    </citation>
    <scope>NUCLEOTIDE SEQUENCE [LARGE SCALE GENOMIC DNA]</scope>
    <source>
        <strain evidence="2">LMG 26383,CCUG 61248,R- 45681</strain>
    </source>
</reference>
<dbReference type="AlphaFoldDB" id="A0A1H7U6S3"/>
<dbReference type="Gene3D" id="3.40.50.1000">
    <property type="entry name" value="HAD superfamily/HAD-like"/>
    <property type="match status" value="1"/>
</dbReference>
<dbReference type="GO" id="GO:0016787">
    <property type="term" value="F:hydrolase activity"/>
    <property type="evidence" value="ECO:0007669"/>
    <property type="project" value="UniProtKB-KW"/>
</dbReference>
<organism evidence="1 2">
    <name type="scientific">Bosea lupini</name>
    <dbReference type="NCBI Taxonomy" id="1036779"/>
    <lineage>
        <taxon>Bacteria</taxon>
        <taxon>Pseudomonadati</taxon>
        <taxon>Pseudomonadota</taxon>
        <taxon>Alphaproteobacteria</taxon>
        <taxon>Hyphomicrobiales</taxon>
        <taxon>Boseaceae</taxon>
        <taxon>Bosea</taxon>
    </lineage>
</organism>
<dbReference type="Proteomes" id="UP000199664">
    <property type="component" value="Unassembled WGS sequence"/>
</dbReference>
<protein>
    <submittedName>
        <fullName evidence="1">Putative hydrolase of the HAD superfamily</fullName>
    </submittedName>
</protein>
<dbReference type="EMBL" id="FOAN01000006">
    <property type="protein sequence ID" value="SEL92681.1"/>
    <property type="molecule type" value="Genomic_DNA"/>
</dbReference>
<name>A0A1H7U6S3_9HYPH</name>
<dbReference type="OrthoDB" id="9803141at2"/>
<dbReference type="InterPro" id="IPR010237">
    <property type="entry name" value="Pyr-5-nucltdase"/>
</dbReference>
<dbReference type="RefSeq" id="WP_091837478.1">
    <property type="nucleotide sequence ID" value="NZ_FOAN01000006.1"/>
</dbReference>
<keyword evidence="1" id="KW-0378">Hydrolase</keyword>
<dbReference type="NCBIfam" id="TIGR01993">
    <property type="entry name" value="Pyr-5-nucltdase"/>
    <property type="match status" value="1"/>
</dbReference>